<evidence type="ECO:0000256" key="13">
    <source>
        <dbReference type="ARBA" id="ARBA00023136"/>
    </source>
</evidence>
<evidence type="ECO:0000256" key="3">
    <source>
        <dbReference type="ARBA" id="ARBA00004174"/>
    </source>
</evidence>
<dbReference type="PRINTS" id="PR00463">
    <property type="entry name" value="EP450I"/>
</dbReference>
<evidence type="ECO:0000256" key="7">
    <source>
        <dbReference type="ARBA" id="ARBA00022723"/>
    </source>
</evidence>
<reference evidence="14" key="1">
    <citation type="submission" date="2018-04" db="EMBL/GenBank/DDBJ databases">
        <authorList>
            <person name="Go L.Y."/>
            <person name="Mitchell J.A."/>
        </authorList>
    </citation>
    <scope>NUCLEOTIDE SEQUENCE</scope>
    <source>
        <tissue evidence="14">Whole organism</tissue>
    </source>
</reference>
<evidence type="ECO:0000256" key="8">
    <source>
        <dbReference type="ARBA" id="ARBA00022824"/>
    </source>
</evidence>
<dbReference type="InterPro" id="IPR050196">
    <property type="entry name" value="Cytochrome_P450_Monoox"/>
</dbReference>
<comment type="similarity">
    <text evidence="5">Belongs to the cytochrome P450 family.</text>
</comment>
<proteinExistence type="inferred from homology"/>
<dbReference type="EMBL" id="UFQS01000038">
    <property type="protein sequence ID" value="SSW98075.1"/>
    <property type="molecule type" value="Genomic_DNA"/>
</dbReference>
<dbReference type="GO" id="GO:0016705">
    <property type="term" value="F:oxidoreductase activity, acting on paired donors, with incorporation or reduction of molecular oxygen"/>
    <property type="evidence" value="ECO:0007669"/>
    <property type="project" value="InterPro"/>
</dbReference>
<evidence type="ECO:0000256" key="2">
    <source>
        <dbReference type="ARBA" id="ARBA00003690"/>
    </source>
</evidence>
<keyword evidence="7" id="KW-0479">Metal-binding</keyword>
<keyword evidence="13" id="KW-0472">Membrane</keyword>
<dbReference type="PANTHER" id="PTHR24291:SF189">
    <property type="entry name" value="CYTOCHROME P450 4C3-RELATED"/>
    <property type="match status" value="1"/>
</dbReference>
<evidence type="ECO:0000313" key="15">
    <source>
        <dbReference type="EMBL" id="SSX18461.1"/>
    </source>
</evidence>
<dbReference type="OMA" id="THIGIHY"/>
<evidence type="ECO:0000256" key="12">
    <source>
        <dbReference type="ARBA" id="ARBA00023033"/>
    </source>
</evidence>
<dbReference type="SUPFAM" id="SSF48264">
    <property type="entry name" value="Cytochrome P450"/>
    <property type="match status" value="1"/>
</dbReference>
<keyword evidence="10" id="KW-0560">Oxidoreductase</keyword>
<gene>
    <name evidence="14" type="primary">CSON009732</name>
</gene>
<dbReference type="InterPro" id="IPR001128">
    <property type="entry name" value="Cyt_P450"/>
</dbReference>
<reference evidence="15" key="2">
    <citation type="submission" date="2018-07" db="EMBL/GenBank/DDBJ databases">
        <authorList>
            <person name="Quirk P.G."/>
            <person name="Krulwich T.A."/>
        </authorList>
    </citation>
    <scope>NUCLEOTIDE SEQUENCE</scope>
</reference>
<accession>A0A336K3Q0</accession>
<keyword evidence="11" id="KW-0408">Iron</keyword>
<comment type="function">
    <text evidence="2">May be involved in the metabolism of insect hormones and in the breakdown of synthetic insecticides.</text>
</comment>
<dbReference type="Gene3D" id="1.10.630.10">
    <property type="entry name" value="Cytochrome P450"/>
    <property type="match status" value="1"/>
</dbReference>
<keyword evidence="8" id="KW-0256">Endoplasmic reticulum</keyword>
<evidence type="ECO:0000313" key="14">
    <source>
        <dbReference type="EMBL" id="SSW98075.1"/>
    </source>
</evidence>
<name>A0A336K3Q0_CULSO</name>
<evidence type="ECO:0000256" key="4">
    <source>
        <dbReference type="ARBA" id="ARBA00004406"/>
    </source>
</evidence>
<evidence type="ECO:0000256" key="5">
    <source>
        <dbReference type="ARBA" id="ARBA00010617"/>
    </source>
</evidence>
<dbReference type="GO" id="GO:0005789">
    <property type="term" value="C:endoplasmic reticulum membrane"/>
    <property type="evidence" value="ECO:0007669"/>
    <property type="project" value="UniProtKB-SubCell"/>
</dbReference>
<sequence>MFKHIPGPKEYPLVGSLFSIKRENLNNVEKMANTFSSGLISKFVLFDQVFITIINDGINQISERAANPLLYPDFIYKYSNVCKKIHAAHNEANKIIQSMIGTDIDDRRNMLKKQPNKVLNLLNHLLVSEVNGKYLSYTEIEENIKTILMAGVETSTYVICFAILMLAMNPDIDKKVYEDISDFYKVGDQLDYDTVKKMTYLDMVVKETMRLFPVSPVTMRESLADTHIGIHYANLNIRMTLVKLLSSFKFSTSIKYDKMKLKYGVSLKLNEPCLVKIEKR</sequence>
<evidence type="ECO:0000256" key="10">
    <source>
        <dbReference type="ARBA" id="ARBA00023002"/>
    </source>
</evidence>
<evidence type="ECO:0000256" key="11">
    <source>
        <dbReference type="ARBA" id="ARBA00023004"/>
    </source>
</evidence>
<keyword evidence="9" id="KW-0492">Microsome</keyword>
<keyword evidence="6" id="KW-0349">Heme</keyword>
<dbReference type="GO" id="GO:0004497">
    <property type="term" value="F:monooxygenase activity"/>
    <property type="evidence" value="ECO:0007669"/>
    <property type="project" value="UniProtKB-KW"/>
</dbReference>
<dbReference type="GO" id="GO:0005506">
    <property type="term" value="F:iron ion binding"/>
    <property type="evidence" value="ECO:0007669"/>
    <property type="project" value="InterPro"/>
</dbReference>
<comment type="cofactor">
    <cofactor evidence="1">
        <name>heme</name>
        <dbReference type="ChEBI" id="CHEBI:30413"/>
    </cofactor>
</comment>
<comment type="subcellular location">
    <subcellularLocation>
        <location evidence="4">Endoplasmic reticulum membrane</location>
        <topology evidence="4">Peripheral membrane protein</topology>
    </subcellularLocation>
    <subcellularLocation>
        <location evidence="3">Microsome membrane</location>
        <topology evidence="3">Peripheral membrane protein</topology>
    </subcellularLocation>
</comment>
<dbReference type="InterPro" id="IPR036396">
    <property type="entry name" value="Cyt_P450_sf"/>
</dbReference>
<dbReference type="Pfam" id="PF00067">
    <property type="entry name" value="p450"/>
    <property type="match status" value="1"/>
</dbReference>
<evidence type="ECO:0000256" key="6">
    <source>
        <dbReference type="ARBA" id="ARBA00022617"/>
    </source>
</evidence>
<evidence type="ECO:0000256" key="1">
    <source>
        <dbReference type="ARBA" id="ARBA00001971"/>
    </source>
</evidence>
<dbReference type="InterPro" id="IPR002401">
    <property type="entry name" value="Cyt_P450_E_grp-I"/>
</dbReference>
<dbReference type="EMBL" id="UFQT01000038">
    <property type="protein sequence ID" value="SSX18461.1"/>
    <property type="molecule type" value="Genomic_DNA"/>
</dbReference>
<dbReference type="PANTHER" id="PTHR24291">
    <property type="entry name" value="CYTOCHROME P450 FAMILY 4"/>
    <property type="match status" value="1"/>
</dbReference>
<dbReference type="VEuPathDB" id="VectorBase:CSON009732"/>
<organism evidence="14">
    <name type="scientific">Culicoides sonorensis</name>
    <name type="common">Biting midge</name>
    <dbReference type="NCBI Taxonomy" id="179676"/>
    <lineage>
        <taxon>Eukaryota</taxon>
        <taxon>Metazoa</taxon>
        <taxon>Ecdysozoa</taxon>
        <taxon>Arthropoda</taxon>
        <taxon>Hexapoda</taxon>
        <taxon>Insecta</taxon>
        <taxon>Pterygota</taxon>
        <taxon>Neoptera</taxon>
        <taxon>Endopterygota</taxon>
        <taxon>Diptera</taxon>
        <taxon>Nematocera</taxon>
        <taxon>Chironomoidea</taxon>
        <taxon>Ceratopogonidae</taxon>
        <taxon>Ceratopogoninae</taxon>
        <taxon>Culicoides</taxon>
        <taxon>Monoculicoides</taxon>
    </lineage>
</organism>
<dbReference type="GO" id="GO:0020037">
    <property type="term" value="F:heme binding"/>
    <property type="evidence" value="ECO:0007669"/>
    <property type="project" value="InterPro"/>
</dbReference>
<protein>
    <submittedName>
        <fullName evidence="14">CSON009732 protein</fullName>
    </submittedName>
</protein>
<evidence type="ECO:0000256" key="9">
    <source>
        <dbReference type="ARBA" id="ARBA00022848"/>
    </source>
</evidence>
<keyword evidence="12" id="KW-0503">Monooxygenase</keyword>
<dbReference type="AlphaFoldDB" id="A0A336K3Q0"/>